<evidence type="ECO:0000259" key="2">
    <source>
        <dbReference type="Pfam" id="PF25583"/>
    </source>
</evidence>
<dbReference type="InterPro" id="IPR028349">
    <property type="entry name" value="PafC-like"/>
</dbReference>
<feature type="domain" description="WCX" evidence="2">
    <location>
        <begin position="254"/>
        <end position="329"/>
    </location>
</feature>
<dbReference type="PANTHER" id="PTHR34580">
    <property type="match status" value="1"/>
</dbReference>
<dbReference type="OrthoDB" id="9767131at2"/>
<protein>
    <submittedName>
        <fullName evidence="3">Helix-turn-helix, type 11 domain protein</fullName>
    </submittedName>
</protein>
<sequence>MKSRPKAAEPSSPLSRLPFERMQRLHQLIQKGRYPNAPKVAREFEVSSKSIHRDLEFMRDRLGLPIGYDQDRHGYYYTEEVGAFPTIQVTEGELLAMVVAEKALQQYRGTNFEKPLMTAFKKMSASLSDTVSVNIADFEQTISFSTRAEPILNLEIFDALGKAAANRQQLELIYRKPGQRETEVRVIDPYHLANINGEWYLFAYDHLRNDIRTFVPARIKAFKLTGKRFPRPQKFSLEKRLRNSFGVHSAQGDFRVVIRFAEVVADYIREKKWHHSQELIELEDGGVELRLRLSSLQEIERWILGWGGNAVVVEPRELADMVRRSAGNILKNQG</sequence>
<dbReference type="PROSITE" id="PS52050">
    <property type="entry name" value="WYL"/>
    <property type="match status" value="1"/>
</dbReference>
<reference evidence="3 4" key="1">
    <citation type="journal article" date="2011" name="J. Bacteriol.">
        <title>Genome sequence of 'Pedosphaera parvula' Ellin514, an aerobic Verrucomicrobial isolate from pasture soil.</title>
        <authorList>
            <person name="Kant R."/>
            <person name="van Passel M.W."/>
            <person name="Sangwan P."/>
            <person name="Palva A."/>
            <person name="Lucas S."/>
            <person name="Copeland A."/>
            <person name="Lapidus A."/>
            <person name="Glavina Del Rio T."/>
            <person name="Dalin E."/>
            <person name="Tice H."/>
            <person name="Bruce D."/>
            <person name="Goodwin L."/>
            <person name="Pitluck S."/>
            <person name="Chertkov O."/>
            <person name="Larimer F.W."/>
            <person name="Land M.L."/>
            <person name="Hauser L."/>
            <person name="Brettin T.S."/>
            <person name="Detter J.C."/>
            <person name="Han S."/>
            <person name="de Vos W.M."/>
            <person name="Janssen P.H."/>
            <person name="Smidt H."/>
        </authorList>
    </citation>
    <scope>NUCLEOTIDE SEQUENCE [LARGE SCALE GENOMIC DNA]</scope>
    <source>
        <strain evidence="3 4">Ellin514</strain>
    </source>
</reference>
<dbReference type="InterPro" id="IPR057727">
    <property type="entry name" value="WCX_dom"/>
</dbReference>
<dbReference type="RefSeq" id="WP_007417615.1">
    <property type="nucleotide sequence ID" value="NZ_ABOX02000045.1"/>
</dbReference>
<dbReference type="Pfam" id="PF25583">
    <property type="entry name" value="WCX"/>
    <property type="match status" value="1"/>
</dbReference>
<dbReference type="Pfam" id="PF13280">
    <property type="entry name" value="WYL"/>
    <property type="match status" value="1"/>
</dbReference>
<evidence type="ECO:0000313" key="3">
    <source>
        <dbReference type="EMBL" id="EEF58330.1"/>
    </source>
</evidence>
<gene>
    <name evidence="3" type="ORF">Cflav_PD1269</name>
</gene>
<organism evidence="3 4">
    <name type="scientific">Pedosphaera parvula (strain Ellin514)</name>
    <dbReference type="NCBI Taxonomy" id="320771"/>
    <lineage>
        <taxon>Bacteria</taxon>
        <taxon>Pseudomonadati</taxon>
        <taxon>Verrucomicrobiota</taxon>
        <taxon>Pedosphaerae</taxon>
        <taxon>Pedosphaerales</taxon>
        <taxon>Pedosphaeraceae</taxon>
        <taxon>Pedosphaera</taxon>
    </lineage>
</organism>
<proteinExistence type="predicted"/>
<name>B9XP79_PEDPL</name>
<feature type="domain" description="WYL" evidence="1">
    <location>
        <begin position="155"/>
        <end position="223"/>
    </location>
</feature>
<dbReference type="EMBL" id="ABOX02000045">
    <property type="protein sequence ID" value="EEF58330.1"/>
    <property type="molecule type" value="Genomic_DNA"/>
</dbReference>
<dbReference type="PIRSF" id="PIRSF016838">
    <property type="entry name" value="PafC"/>
    <property type="match status" value="1"/>
</dbReference>
<accession>B9XP79</accession>
<comment type="caution">
    <text evidence="3">The sequence shown here is derived from an EMBL/GenBank/DDBJ whole genome shotgun (WGS) entry which is preliminary data.</text>
</comment>
<evidence type="ECO:0000259" key="1">
    <source>
        <dbReference type="Pfam" id="PF13280"/>
    </source>
</evidence>
<dbReference type="STRING" id="320771.Cflav_PD1269"/>
<dbReference type="InterPro" id="IPR051534">
    <property type="entry name" value="CBASS_pafABC_assoc_protein"/>
</dbReference>
<dbReference type="PANTHER" id="PTHR34580:SF9">
    <property type="entry name" value="SLL5097 PROTEIN"/>
    <property type="match status" value="1"/>
</dbReference>
<evidence type="ECO:0000313" key="4">
    <source>
        <dbReference type="Proteomes" id="UP000003688"/>
    </source>
</evidence>
<keyword evidence="4" id="KW-1185">Reference proteome</keyword>
<dbReference type="AlphaFoldDB" id="B9XP79"/>
<dbReference type="Proteomes" id="UP000003688">
    <property type="component" value="Unassembled WGS sequence"/>
</dbReference>
<dbReference type="InterPro" id="IPR026881">
    <property type="entry name" value="WYL_dom"/>
</dbReference>